<dbReference type="PROSITE" id="PS51710">
    <property type="entry name" value="G_OBG"/>
    <property type="match status" value="1"/>
</dbReference>
<dbReference type="Pfam" id="PF01926">
    <property type="entry name" value="MMR_HSR1"/>
    <property type="match status" value="1"/>
</dbReference>
<organism evidence="3">
    <name type="scientific">Zea mays</name>
    <name type="common">Maize</name>
    <dbReference type="NCBI Taxonomy" id="4577"/>
    <lineage>
        <taxon>Eukaryota</taxon>
        <taxon>Viridiplantae</taxon>
        <taxon>Streptophyta</taxon>
        <taxon>Embryophyta</taxon>
        <taxon>Tracheophyta</taxon>
        <taxon>Spermatophyta</taxon>
        <taxon>Magnoliopsida</taxon>
        <taxon>Liliopsida</taxon>
        <taxon>Poales</taxon>
        <taxon>Poaceae</taxon>
        <taxon>PACMAD clade</taxon>
        <taxon>Panicoideae</taxon>
        <taxon>Andropogonodae</taxon>
        <taxon>Andropogoneae</taxon>
        <taxon>Tripsacinae</taxon>
        <taxon>Zea</taxon>
    </lineage>
</organism>
<dbReference type="PROSITE" id="PS00905">
    <property type="entry name" value="GTP1_OBG"/>
    <property type="match status" value="1"/>
</dbReference>
<dbReference type="ExpressionAtlas" id="A0A1D6IXJ2">
    <property type="expression patterns" value="baseline and differential"/>
</dbReference>
<dbReference type="AlphaFoldDB" id="A0A1D6IXJ2"/>
<dbReference type="PANTHER" id="PTHR11702">
    <property type="entry name" value="DEVELOPMENTALLY REGULATED GTP-BINDING PROTEIN-RELATED"/>
    <property type="match status" value="1"/>
</dbReference>
<keyword evidence="3" id="KW-0418">Kinase</keyword>
<dbReference type="Gene3D" id="3.40.50.300">
    <property type="entry name" value="P-loop containing nucleotide triphosphate hydrolases"/>
    <property type="match status" value="1"/>
</dbReference>
<dbReference type="PRINTS" id="PR00326">
    <property type="entry name" value="GTP1OBG"/>
</dbReference>
<dbReference type="GO" id="GO:0005525">
    <property type="term" value="F:GTP binding"/>
    <property type="evidence" value="ECO:0007669"/>
    <property type="project" value="UniProtKB-KW"/>
</dbReference>
<dbReference type="GO" id="GO:0016301">
    <property type="term" value="F:kinase activity"/>
    <property type="evidence" value="ECO:0007669"/>
    <property type="project" value="UniProtKB-KW"/>
</dbReference>
<dbReference type="InterPro" id="IPR027417">
    <property type="entry name" value="P-loop_NTPase"/>
</dbReference>
<keyword evidence="2" id="KW-0342">GTP-binding</keyword>
<evidence type="ECO:0000256" key="1">
    <source>
        <dbReference type="ARBA" id="ARBA00022741"/>
    </source>
</evidence>
<keyword evidence="1" id="KW-0547">Nucleotide-binding</keyword>
<dbReference type="EMBL" id="CM000786">
    <property type="protein sequence ID" value="AQK40625.1"/>
    <property type="molecule type" value="Genomic_DNA"/>
</dbReference>
<keyword evidence="3" id="KW-0808">Transferase</keyword>
<dbReference type="SUPFAM" id="SSF52540">
    <property type="entry name" value="P-loop containing nucleoside triphosphate hydrolases"/>
    <property type="match status" value="1"/>
</dbReference>
<evidence type="ECO:0000313" key="3">
    <source>
        <dbReference type="EMBL" id="AQK40625.1"/>
    </source>
</evidence>
<gene>
    <name evidence="3" type="ORF">ZEAMMB73_Zm00001d024053</name>
</gene>
<dbReference type="CDD" id="cd01898">
    <property type="entry name" value="Obg"/>
    <property type="match status" value="1"/>
</dbReference>
<dbReference type="InterPro" id="IPR006073">
    <property type="entry name" value="GTP-bd"/>
</dbReference>
<reference evidence="3" key="1">
    <citation type="submission" date="2015-12" db="EMBL/GenBank/DDBJ databases">
        <title>Update maize B73 reference genome by single molecule sequencing technologies.</title>
        <authorList>
            <consortium name="Maize Genome Sequencing Project"/>
            <person name="Ware D."/>
        </authorList>
    </citation>
    <scope>NUCLEOTIDE SEQUENCE</scope>
    <source>
        <tissue evidence="3">Seedling</tissue>
    </source>
</reference>
<sequence length="216" mass="23931">MPAARNRLVLSQGSRSYKSAKVAAKRLEEAALSCKGDEQVQLLRRWLVALKETQHATMVVREPQLGDNPDQTVPLLVSIPPWLLACPQVCCSLLSVISAAKPAIASYPFTTLLPNLGVVSLDFHATMVVVDLPGLLDGAHRGYGLGHEFLRHSERCSVLVHVVDGSAQQPEYEFEAVRLELELFSPSLVDKPYVVVYNKMDLPEASDRWNAFREKL</sequence>
<dbReference type="InterPro" id="IPR031167">
    <property type="entry name" value="G_OBG"/>
</dbReference>
<dbReference type="InterPro" id="IPR006074">
    <property type="entry name" value="GTP1-OBG_CS"/>
</dbReference>
<dbReference type="PANTHER" id="PTHR11702:SF44">
    <property type="entry name" value="GTP-BINDING PROTEIN OBGC, CHLOROPLASTIC"/>
    <property type="match status" value="1"/>
</dbReference>
<name>A0A1D6IXJ2_MAIZE</name>
<evidence type="ECO:0000256" key="2">
    <source>
        <dbReference type="ARBA" id="ARBA00023134"/>
    </source>
</evidence>
<protein>
    <submittedName>
        <fullName evidence="3">Protein kinase superfamily protein</fullName>
    </submittedName>
</protein>
<dbReference type="GO" id="GO:0003924">
    <property type="term" value="F:GTPase activity"/>
    <property type="evidence" value="ECO:0007669"/>
    <property type="project" value="InterPro"/>
</dbReference>
<accession>A0A1D6IXJ2</accession>
<dbReference type="InterPro" id="IPR045086">
    <property type="entry name" value="OBG_GTPase"/>
</dbReference>
<proteinExistence type="predicted"/>